<dbReference type="PANTHER" id="PTHR40446">
    <property type="entry name" value="N-ACETYLGLUCOSAMINE-1-PHOSPHODIESTER ALPHA-N-ACETYLGLUCOSAMINIDASE"/>
    <property type="match status" value="1"/>
</dbReference>
<gene>
    <name evidence="4" type="ORF">DEAC_c38900</name>
</gene>
<dbReference type="AlphaFoldDB" id="A0A0J1FLL5"/>
<protein>
    <recommendedName>
        <fullName evidence="3">Phosphodiester glycosidase domain-containing protein</fullName>
    </recommendedName>
</protein>
<dbReference type="Pfam" id="PF09992">
    <property type="entry name" value="NAGPA"/>
    <property type="match status" value="1"/>
</dbReference>
<name>A0A0J1FLL5_9FIRM</name>
<keyword evidence="5" id="KW-1185">Reference proteome</keyword>
<evidence type="ECO:0000313" key="4">
    <source>
        <dbReference type="EMBL" id="KLU64257.1"/>
    </source>
</evidence>
<dbReference type="STRING" id="476652.DEAC_c38900"/>
<accession>A0A0J1FLL5</accession>
<dbReference type="Proteomes" id="UP000036356">
    <property type="component" value="Unassembled WGS sequence"/>
</dbReference>
<keyword evidence="2" id="KW-0812">Transmembrane</keyword>
<feature type="transmembrane region" description="Helical" evidence="2">
    <location>
        <begin position="39"/>
        <end position="58"/>
    </location>
</feature>
<comment type="caution">
    <text evidence="4">The sequence shown here is derived from an EMBL/GenBank/DDBJ whole genome shotgun (WGS) entry which is preliminary data.</text>
</comment>
<keyword evidence="2" id="KW-0472">Membrane</keyword>
<dbReference type="PANTHER" id="PTHR40446:SF2">
    <property type="entry name" value="N-ACETYLGLUCOSAMINE-1-PHOSPHODIESTER ALPHA-N-ACETYLGLUCOSAMINIDASE"/>
    <property type="match status" value="1"/>
</dbReference>
<organism evidence="4 5">
    <name type="scientific">Desulfosporosinus acididurans</name>
    <dbReference type="NCBI Taxonomy" id="476652"/>
    <lineage>
        <taxon>Bacteria</taxon>
        <taxon>Bacillati</taxon>
        <taxon>Bacillota</taxon>
        <taxon>Clostridia</taxon>
        <taxon>Eubacteriales</taxon>
        <taxon>Desulfitobacteriaceae</taxon>
        <taxon>Desulfosporosinus</taxon>
    </lineage>
</organism>
<feature type="domain" description="Phosphodiester glycosidase" evidence="3">
    <location>
        <begin position="171"/>
        <end position="348"/>
    </location>
</feature>
<keyword evidence="2" id="KW-1133">Transmembrane helix</keyword>
<dbReference type="PATRIC" id="fig|476652.3.peg.4117"/>
<feature type="compositionally biased region" description="Basic residues" evidence="1">
    <location>
        <begin position="10"/>
        <end position="21"/>
    </location>
</feature>
<evidence type="ECO:0000259" key="3">
    <source>
        <dbReference type="Pfam" id="PF09992"/>
    </source>
</evidence>
<feature type="region of interest" description="Disordered" evidence="1">
    <location>
        <begin position="1"/>
        <end position="21"/>
    </location>
</feature>
<evidence type="ECO:0000313" key="5">
    <source>
        <dbReference type="Proteomes" id="UP000036356"/>
    </source>
</evidence>
<sequence length="349" mass="38475">MDSSGIPKSSHQRIQSRPKKKPFAVYHYKRKKRLLPHPIAWPFRLLTLFLFLFMGFLYCPLQPFETIRNFWVESAMTSMSHQYLAKWFFSDAKIQKILDSDQAQDLGNSDSTLINARSTNKNNSTELINISQNGFSGYLLKINNPGRVRVAVTHYLGKIGERAEDIAYETGAAAVINGGAFSDPQGNGSGGHPQGILISRGRLLYKDPGVSTYDIIGLNQRNVLVLGHYTLANVKRMGIRDAVTFGPFLVVNGKPAITHGDGAWGIAPRTAIGQTKDGTILMLVIDGRQVGSLGATLKDVQNIMLKYGAYNVANLDGGASTVLYYHGYIVNHPSSPYGERHAPSFFIVK</sequence>
<evidence type="ECO:0000256" key="2">
    <source>
        <dbReference type="SAM" id="Phobius"/>
    </source>
</evidence>
<dbReference type="InterPro" id="IPR018711">
    <property type="entry name" value="NAGPA"/>
</dbReference>
<dbReference type="EMBL" id="LDZY01000016">
    <property type="protein sequence ID" value="KLU64257.1"/>
    <property type="molecule type" value="Genomic_DNA"/>
</dbReference>
<proteinExistence type="predicted"/>
<reference evidence="4 5" key="1">
    <citation type="submission" date="2015-06" db="EMBL/GenBank/DDBJ databases">
        <title>Draft genome of the moderately acidophilic sulfate reducer Candidatus Desulfosporosinus acididurans strain M1.</title>
        <authorList>
            <person name="Poehlein A."/>
            <person name="Petzsch P."/>
            <person name="Johnson B.D."/>
            <person name="Schloemann M."/>
            <person name="Daniel R."/>
            <person name="Muehling M."/>
        </authorList>
    </citation>
    <scope>NUCLEOTIDE SEQUENCE [LARGE SCALE GENOMIC DNA]</scope>
    <source>
        <strain evidence="4 5">M1</strain>
    </source>
</reference>
<evidence type="ECO:0000256" key="1">
    <source>
        <dbReference type="SAM" id="MobiDB-lite"/>
    </source>
</evidence>